<reference evidence="2" key="2">
    <citation type="submission" date="2019-02" db="EMBL/GenBank/DDBJ databases">
        <title>Opniocepnalus argus Var Kimnra genome.</title>
        <authorList>
            <person name="Zhou C."/>
            <person name="Xiao S."/>
        </authorList>
    </citation>
    <scope>NUCLEOTIDE SEQUENCE [LARGE SCALE GENOMIC DNA]</scope>
</reference>
<evidence type="ECO:0000313" key="1">
    <source>
        <dbReference type="EMBL" id="KAF3696190.1"/>
    </source>
</evidence>
<name>A0A6G1Q0R6_CHAAH</name>
<organism evidence="1 2">
    <name type="scientific">Channa argus</name>
    <name type="common">Northern snakehead</name>
    <name type="synonym">Ophicephalus argus</name>
    <dbReference type="NCBI Taxonomy" id="215402"/>
    <lineage>
        <taxon>Eukaryota</taxon>
        <taxon>Metazoa</taxon>
        <taxon>Chordata</taxon>
        <taxon>Craniata</taxon>
        <taxon>Vertebrata</taxon>
        <taxon>Euteleostomi</taxon>
        <taxon>Actinopterygii</taxon>
        <taxon>Neopterygii</taxon>
        <taxon>Teleostei</taxon>
        <taxon>Neoteleostei</taxon>
        <taxon>Acanthomorphata</taxon>
        <taxon>Anabantaria</taxon>
        <taxon>Anabantiformes</taxon>
        <taxon>Channoidei</taxon>
        <taxon>Channidae</taxon>
        <taxon>Channa</taxon>
    </lineage>
</organism>
<reference evidence="1 2" key="1">
    <citation type="submission" date="2019-02" db="EMBL/GenBank/DDBJ databases">
        <title>Opniocepnalus argus genome.</title>
        <authorList>
            <person name="Zhou C."/>
            <person name="Xiao S."/>
        </authorList>
    </citation>
    <scope>NUCLEOTIDE SEQUENCE [LARGE SCALE GENOMIC DNA]</scope>
    <source>
        <strain evidence="1">OARG1902GOOAL</strain>
        <tissue evidence="1">Muscle</tissue>
    </source>
</reference>
<sequence length="100" mass="11236">MYNYSPSEKSHPGPRCLSKVLEKAVTIQLQDHLQLHSLFEKFQSDFHSNHSTETALVRVTNDLLMAADAGYASLLILLDLIAAFDTVDPRILLSRLHCDV</sequence>
<proteinExistence type="predicted"/>
<dbReference type="AlphaFoldDB" id="A0A6G1Q0R6"/>
<gene>
    <name evidence="1" type="ORF">EXN66_Car011866</name>
</gene>
<keyword evidence="2" id="KW-1185">Reference proteome</keyword>
<protein>
    <submittedName>
        <fullName evidence="1">Uncharacterized protein</fullName>
    </submittedName>
</protein>
<dbReference type="EMBL" id="CM015722">
    <property type="protein sequence ID" value="KAF3696190.1"/>
    <property type="molecule type" value="Genomic_DNA"/>
</dbReference>
<accession>A0A6G1Q0R6</accession>
<evidence type="ECO:0000313" key="2">
    <source>
        <dbReference type="Proteomes" id="UP000503349"/>
    </source>
</evidence>
<dbReference type="Proteomes" id="UP000503349">
    <property type="component" value="Chromosome 11"/>
</dbReference>